<dbReference type="VEuPathDB" id="TriTrypDB:BSAL_36780"/>
<proteinExistence type="predicted"/>
<evidence type="ECO:0000313" key="2">
    <source>
        <dbReference type="Proteomes" id="UP000051952"/>
    </source>
</evidence>
<accession>A0A0S4JTA3</accession>
<dbReference type="AlphaFoldDB" id="A0A0S4JTA3"/>
<sequence>MTNRRRSMMVTLVAVFSVALVVVLFFPAEPTSLFPSSAHPSSSATSLAHNISTMSQPTLSSVVRPSTEPITPAPHIPLVCTTTWHEEYNESHTWGDPGERYTKKGCPSRRQSISCTGTRMHRALVIYMLQTKDDANDVIVEMENFRYFLNYGVHGENQSTAMFDGVDYIFTRIRPKSMGHVTVPTVCASAANVKMMWVPDGVCDLCAHGRVIASLGGPAAVVAKYAFIVLMNAGARGPFQGETDPNWIDVFAMGGQTQWRQGITRPLMTGPSVSTQFSVHVQTHVLGLHAQLLFQYMEFLTHCTIRKKECIRRGEIPAGIAWLHSGGWLHSLSRNEHTVFCPCADACVGSSCATTLPVHGVFNPLHDTKERMHSSR</sequence>
<protein>
    <submittedName>
        <fullName evidence="1">Membrane-associated protein, putative</fullName>
    </submittedName>
</protein>
<reference evidence="2" key="1">
    <citation type="submission" date="2015-09" db="EMBL/GenBank/DDBJ databases">
        <authorList>
            <consortium name="Pathogen Informatics"/>
        </authorList>
    </citation>
    <scope>NUCLEOTIDE SEQUENCE [LARGE SCALE GENOMIC DNA]</scope>
    <source>
        <strain evidence="2">Lake Konstanz</strain>
    </source>
</reference>
<keyword evidence="2" id="KW-1185">Reference proteome</keyword>
<dbReference type="Proteomes" id="UP000051952">
    <property type="component" value="Unassembled WGS sequence"/>
</dbReference>
<organism evidence="1 2">
    <name type="scientific">Bodo saltans</name>
    <name type="common">Flagellated protozoan</name>
    <dbReference type="NCBI Taxonomy" id="75058"/>
    <lineage>
        <taxon>Eukaryota</taxon>
        <taxon>Discoba</taxon>
        <taxon>Euglenozoa</taxon>
        <taxon>Kinetoplastea</taxon>
        <taxon>Metakinetoplastina</taxon>
        <taxon>Eubodonida</taxon>
        <taxon>Bodonidae</taxon>
        <taxon>Bodo</taxon>
    </lineage>
</organism>
<evidence type="ECO:0000313" key="1">
    <source>
        <dbReference type="EMBL" id="CUG92338.1"/>
    </source>
</evidence>
<dbReference type="EMBL" id="CYKH01002032">
    <property type="protein sequence ID" value="CUG92338.1"/>
    <property type="molecule type" value="Genomic_DNA"/>
</dbReference>
<name>A0A0S4JTA3_BODSA</name>
<gene>
    <name evidence="1" type="ORF">BSAL_36780</name>
</gene>